<dbReference type="SUPFAM" id="SSF63380">
    <property type="entry name" value="Riboflavin synthase domain-like"/>
    <property type="match status" value="1"/>
</dbReference>
<dbReference type="GO" id="GO:0016491">
    <property type="term" value="F:oxidoreductase activity"/>
    <property type="evidence" value="ECO:0007669"/>
    <property type="project" value="InterPro"/>
</dbReference>
<dbReference type="Pfam" id="PF08021">
    <property type="entry name" value="FAD_binding_9"/>
    <property type="match status" value="1"/>
</dbReference>
<dbReference type="Proteomes" id="UP000254919">
    <property type="component" value="Unassembled WGS sequence"/>
</dbReference>
<dbReference type="OrthoDB" id="9814826at2"/>
<dbReference type="Gene3D" id="3.40.50.80">
    <property type="entry name" value="Nucleotide-binding domain of ferredoxin-NADP reductase (FNR) module"/>
    <property type="match status" value="1"/>
</dbReference>
<dbReference type="PANTHER" id="PTHR30157">
    <property type="entry name" value="FERRIC REDUCTASE, NADPH-DEPENDENT"/>
    <property type="match status" value="1"/>
</dbReference>
<dbReference type="InterPro" id="IPR017938">
    <property type="entry name" value="Riboflavin_synthase-like_b-brl"/>
</dbReference>
<dbReference type="RefSeq" id="WP_019462263.1">
    <property type="nucleotide sequence ID" value="NZ_AP031462.1"/>
</dbReference>
<accession>A0A379MZ79</accession>
<dbReference type="EMBL" id="UGVN01000001">
    <property type="protein sequence ID" value="SUE40178.1"/>
    <property type="molecule type" value="Genomic_DNA"/>
</dbReference>
<dbReference type="Gene3D" id="2.40.30.10">
    <property type="entry name" value="Translation factors"/>
    <property type="match status" value="1"/>
</dbReference>
<dbReference type="Pfam" id="PF04954">
    <property type="entry name" value="SIP"/>
    <property type="match status" value="1"/>
</dbReference>
<dbReference type="InterPro" id="IPR017927">
    <property type="entry name" value="FAD-bd_FR_type"/>
</dbReference>
<organism evidence="3 4">
    <name type="scientific">Roseomonas mucosa</name>
    <dbReference type="NCBI Taxonomy" id="207340"/>
    <lineage>
        <taxon>Bacteria</taxon>
        <taxon>Pseudomonadati</taxon>
        <taxon>Pseudomonadota</taxon>
        <taxon>Alphaproteobacteria</taxon>
        <taxon>Acetobacterales</taxon>
        <taxon>Roseomonadaceae</taxon>
        <taxon>Roseomonas</taxon>
    </lineage>
</organism>
<dbReference type="InterPro" id="IPR039261">
    <property type="entry name" value="FNR_nucleotide-bd"/>
</dbReference>
<dbReference type="AlphaFoldDB" id="A0A379MZ79"/>
<dbReference type="GeneID" id="99632784"/>
<evidence type="ECO:0000256" key="1">
    <source>
        <dbReference type="ARBA" id="ARBA00035644"/>
    </source>
</evidence>
<dbReference type="InterPro" id="IPR007037">
    <property type="entry name" value="SIP_rossman_dom"/>
</dbReference>
<name>A0A379MZ79_9PROT</name>
<dbReference type="InterPro" id="IPR013113">
    <property type="entry name" value="SIP_FAD-bd"/>
</dbReference>
<evidence type="ECO:0000313" key="3">
    <source>
        <dbReference type="EMBL" id="SUE40178.1"/>
    </source>
</evidence>
<protein>
    <submittedName>
        <fullName evidence="3">Vibriobactin utilization protein ViuB</fullName>
    </submittedName>
</protein>
<dbReference type="PANTHER" id="PTHR30157:SF0">
    <property type="entry name" value="NADPH-DEPENDENT FERRIC-CHELATE REDUCTASE"/>
    <property type="match status" value="1"/>
</dbReference>
<sequence length="363" mass="39173">MNAITTLRARTRIELPDPPRQLDRLCEGLGDYGATVRREEGLAWISHRLGRAMLTTEGRALRLDVSSEDAASLSMLRGLLAWYVENLEEGLKPDFAWAGDGCDTAQLPYFRAMRVVSNAAVTPHMRRIRLAGPDLGRFAVGGMHLRLLIPPPGVLDPEWPVAGPNGAPVWPQGPRAAIPRVYTIRRIGPAAAWMEVDMVVHGEDEGDDEAGSGPGSRWALGAAPGDPVGILGPGGGEGPVADWVVLAGDETALPAIGRILEELPSDARGVAIVEVADAREEQDLPHPPGVALRWLHRNGLPAGTPNLLPAALRALHWPESGTAAAWAAAEFQVAQSMRCHLRDERGLDKDRCYCAAYWRQERG</sequence>
<proteinExistence type="inferred from homology"/>
<evidence type="ECO:0000259" key="2">
    <source>
        <dbReference type="PROSITE" id="PS51384"/>
    </source>
</evidence>
<gene>
    <name evidence="3" type="primary">viuB</name>
    <name evidence="3" type="ORF">NCTC13291_01735</name>
</gene>
<dbReference type="PROSITE" id="PS51384">
    <property type="entry name" value="FAD_FR"/>
    <property type="match status" value="1"/>
</dbReference>
<evidence type="ECO:0000313" key="4">
    <source>
        <dbReference type="Proteomes" id="UP000254919"/>
    </source>
</evidence>
<reference evidence="3 4" key="1">
    <citation type="submission" date="2018-06" db="EMBL/GenBank/DDBJ databases">
        <authorList>
            <consortium name="Pathogen Informatics"/>
            <person name="Doyle S."/>
        </authorList>
    </citation>
    <scope>NUCLEOTIDE SEQUENCE [LARGE SCALE GENOMIC DNA]</scope>
    <source>
        <strain evidence="3 4">NCTC13291</strain>
    </source>
</reference>
<comment type="similarity">
    <text evidence="1">Belongs to the SIP oxidoreductase family.</text>
</comment>
<dbReference type="Gene3D" id="3.30.310.50">
    <property type="entry name" value="Alpha-D-phosphohexomutase, C-terminal domain"/>
    <property type="match status" value="1"/>
</dbReference>
<dbReference type="CDD" id="cd06193">
    <property type="entry name" value="siderophore_interacting"/>
    <property type="match status" value="1"/>
</dbReference>
<feature type="domain" description="FAD-binding FR-type" evidence="2">
    <location>
        <begin position="108"/>
        <end position="240"/>
    </location>
</feature>
<dbReference type="InterPro" id="IPR039374">
    <property type="entry name" value="SIP_fam"/>
</dbReference>